<dbReference type="InterPro" id="IPR013642">
    <property type="entry name" value="CLCA_N"/>
</dbReference>
<keyword evidence="5" id="KW-0109">Calcium transport</keyword>
<dbReference type="InParanoid" id="A0A6I8PDZ1"/>
<feature type="domain" description="VWFA" evidence="19">
    <location>
        <begin position="308"/>
        <end position="492"/>
    </location>
</feature>
<evidence type="ECO:0000256" key="3">
    <source>
        <dbReference type="ARBA" id="ARBA00022448"/>
    </source>
</evidence>
<keyword evidence="12" id="KW-0106">Calcium</keyword>
<evidence type="ECO:0000256" key="12">
    <source>
        <dbReference type="ARBA" id="ARBA00022837"/>
    </source>
</evidence>
<keyword evidence="4" id="KW-0964">Secreted</keyword>
<dbReference type="SUPFAM" id="SSF53300">
    <property type="entry name" value="vWA-like"/>
    <property type="match status" value="1"/>
</dbReference>
<accession>A0A6I8PDZ1</accession>
<dbReference type="Proteomes" id="UP000002279">
    <property type="component" value="Chromosome 4"/>
</dbReference>
<comment type="similarity">
    <text evidence="2">Belongs to the CLCR family.</text>
</comment>
<dbReference type="GeneTree" id="ENSGT00940000154682"/>
<dbReference type="AlphaFoldDB" id="A0A6I8PDZ1"/>
<dbReference type="GO" id="GO:0005229">
    <property type="term" value="F:intracellularly calcium-gated chloride channel activity"/>
    <property type="evidence" value="ECO:0000318"/>
    <property type="project" value="GO_Central"/>
</dbReference>
<dbReference type="GO" id="GO:0006816">
    <property type="term" value="P:calcium ion transport"/>
    <property type="evidence" value="ECO:0007669"/>
    <property type="project" value="UniProtKB-KW"/>
</dbReference>
<dbReference type="FunCoup" id="A0A6I8PDZ1">
    <property type="interactions" value="175"/>
</dbReference>
<dbReference type="FunFam" id="2.60.40.10:FF:001134">
    <property type="entry name" value="Calcium-activated chloride channel regulator 1"/>
    <property type="match status" value="1"/>
</dbReference>
<evidence type="ECO:0000313" key="21">
    <source>
        <dbReference type="Proteomes" id="UP000002279"/>
    </source>
</evidence>
<dbReference type="Gene3D" id="2.60.40.10">
    <property type="entry name" value="Immunoglobulins"/>
    <property type="match status" value="1"/>
</dbReference>
<reference evidence="20" key="3">
    <citation type="submission" date="2025-09" db="UniProtKB">
        <authorList>
            <consortium name="Ensembl"/>
        </authorList>
    </citation>
    <scope>IDENTIFICATION</scope>
    <source>
        <strain evidence="20">Glennie</strain>
    </source>
</reference>
<evidence type="ECO:0000256" key="13">
    <source>
        <dbReference type="ARBA" id="ARBA00023049"/>
    </source>
</evidence>
<dbReference type="SMART" id="SM00327">
    <property type="entry name" value="VWA"/>
    <property type="match status" value="1"/>
</dbReference>
<keyword evidence="11" id="KW-0862">Zinc</keyword>
<evidence type="ECO:0000256" key="5">
    <source>
        <dbReference type="ARBA" id="ARBA00022568"/>
    </source>
</evidence>
<sequence length="900" mass="98942">CFLFRKWIMSLILALHLLQGVRTSMIELKNNGYEGIVIAINPQIPEDAKIIQQIKDMVNDASSYLFTATKKMFYFKNVAVLIPETWSDKPEYSVSKRESYKTADVKVAEPSPTHGDNPYTQQTGRCGEPGEYIHFTPKFLAGDLLKEHGPLGRVFVHEWAHLRWGVFNEYSDEQPFYMSNDGNPEATRCSLDILGSYKKEVCQGNSCSNRLCKVDWKTQMFEEGCKFILDEDQFETASIMYQSSIDSVVEFCSAHNHNVDAPTPHNRMCNLRSTWDVIKDSADFKNSKPMTGQPPKPVFSLLKSIIRRVCLVLDKSGSMADKDRLNRMNQAAKLFLLQIIEKGSWVGMVVFDSKAVIQNALIQIVSEDDRNQLIKKLPSTAGGGTSICSGVRAAFQVKSIFLMQLTTDGSEIVLLTDGEDSTISSCFEEVKQSGATIHTVALGASAAKELEQLSVLTGGTNTAPSDAAQNNGLIDAFSGLSSRSGDFTQQSIQLESTGFTLNQKGWMNGTVIVDNSVGKDTFFLVTWSAQTPNIFLWDPKGQGHHAFTKDAKSRMAHLQIPGIAEVGTWKYSIDSPAQILTVTVTSRAANLKVPPLTVTPRMNKATNVFPSPMAVYAEVGQGFLPVLGAKVIATIEPQSGKPITLELLDNGAGADLAANDGVYSRYFTAYKGNGRHSLKVQALGGKYKQNFKPQQNGAMYIPGHVENGKIIMNPPKPEIDLKNAQSKVENFSRTALGSSFEIKNVPSGTIPDKFPPCKITDLAAKVEGDKIQLTWTAPGDDFDEGQGYIIKLSETVLELRDKFDNAFQVNTTSLQPKNANIKETFVFKPENFTLESSSSIFIAVQAFDEAHQKSEMSNIAQAVVYTAGHPSTGAQTLSPYQIPLKNKNEGLQSCCVQPPV</sequence>
<feature type="chain" id="PRO_5026324087" description="Calcium-activated chloride channel regulator 1" evidence="18">
    <location>
        <begin position="24"/>
        <end position="900"/>
    </location>
</feature>
<evidence type="ECO:0000256" key="9">
    <source>
        <dbReference type="ARBA" id="ARBA00022801"/>
    </source>
</evidence>
<dbReference type="FunFam" id="3.40.50.410:FF:000034">
    <property type="entry name" value="calcium-activated chloride channel regulator 1"/>
    <property type="match status" value="1"/>
</dbReference>
<dbReference type="GO" id="GO:0005886">
    <property type="term" value="C:plasma membrane"/>
    <property type="evidence" value="ECO:0000318"/>
    <property type="project" value="GO_Central"/>
</dbReference>
<dbReference type="GO" id="GO:0005576">
    <property type="term" value="C:extracellular region"/>
    <property type="evidence" value="ECO:0007669"/>
    <property type="project" value="UniProtKB-SubCell"/>
</dbReference>
<keyword evidence="10" id="KW-0068">Autocatalytic cleavage</keyword>
<evidence type="ECO:0000256" key="16">
    <source>
        <dbReference type="ARBA" id="ARBA00023214"/>
    </source>
</evidence>
<dbReference type="OMA" id="LYEKDCV"/>
<dbReference type="InterPro" id="IPR002035">
    <property type="entry name" value="VWF_A"/>
</dbReference>
<evidence type="ECO:0000256" key="15">
    <source>
        <dbReference type="ARBA" id="ARBA00023180"/>
    </source>
</evidence>
<keyword evidence="13" id="KW-0482">Metalloprotease</keyword>
<comment type="subcellular location">
    <subcellularLocation>
        <location evidence="1">Secreted</location>
        <location evidence="1">Extracellular space</location>
    </subcellularLocation>
</comment>
<dbReference type="InterPro" id="IPR051266">
    <property type="entry name" value="CLCR"/>
</dbReference>
<evidence type="ECO:0000256" key="4">
    <source>
        <dbReference type="ARBA" id="ARBA00022525"/>
    </source>
</evidence>
<keyword evidence="9" id="KW-0378">Hydrolase</keyword>
<evidence type="ECO:0000259" key="19">
    <source>
        <dbReference type="PROSITE" id="PS50234"/>
    </source>
</evidence>
<keyword evidence="3" id="KW-0813">Transport</keyword>
<evidence type="ECO:0000256" key="2">
    <source>
        <dbReference type="ARBA" id="ARBA00006398"/>
    </source>
</evidence>
<keyword evidence="6" id="KW-0645">Protease</keyword>
<dbReference type="Bgee" id="ENSOANG00000049630">
    <property type="expression patterns" value="Expressed in ovary"/>
</dbReference>
<keyword evidence="16" id="KW-0868">Chloride</keyword>
<dbReference type="InterPro" id="IPR004727">
    <property type="entry name" value="CLCA_chordata"/>
</dbReference>
<evidence type="ECO:0000256" key="11">
    <source>
        <dbReference type="ARBA" id="ARBA00022833"/>
    </source>
</evidence>
<keyword evidence="7" id="KW-0479">Metal-binding</keyword>
<protein>
    <recommendedName>
        <fullName evidence="17">Calcium-activated chloride channel regulator 1</fullName>
    </recommendedName>
</protein>
<evidence type="ECO:0000256" key="17">
    <source>
        <dbReference type="ARBA" id="ARBA00041120"/>
    </source>
</evidence>
<keyword evidence="8 18" id="KW-0732">Signal</keyword>
<evidence type="ECO:0000256" key="7">
    <source>
        <dbReference type="ARBA" id="ARBA00022723"/>
    </source>
</evidence>
<dbReference type="GO" id="GO:0046872">
    <property type="term" value="F:metal ion binding"/>
    <property type="evidence" value="ECO:0007669"/>
    <property type="project" value="UniProtKB-KW"/>
</dbReference>
<dbReference type="GO" id="GO:0008237">
    <property type="term" value="F:metallopeptidase activity"/>
    <property type="evidence" value="ECO:0007669"/>
    <property type="project" value="UniProtKB-KW"/>
</dbReference>
<evidence type="ECO:0000256" key="6">
    <source>
        <dbReference type="ARBA" id="ARBA00022670"/>
    </source>
</evidence>
<dbReference type="Gene3D" id="3.40.50.410">
    <property type="entry name" value="von Willebrand factor, type A domain"/>
    <property type="match status" value="1"/>
</dbReference>
<feature type="signal peptide" evidence="18">
    <location>
        <begin position="1"/>
        <end position="23"/>
    </location>
</feature>
<dbReference type="InterPro" id="IPR013783">
    <property type="entry name" value="Ig-like_fold"/>
</dbReference>
<name>A0A6I8PDZ1_ORNAN</name>
<organism evidence="20 21">
    <name type="scientific">Ornithorhynchus anatinus</name>
    <name type="common">Duckbill platypus</name>
    <dbReference type="NCBI Taxonomy" id="9258"/>
    <lineage>
        <taxon>Eukaryota</taxon>
        <taxon>Metazoa</taxon>
        <taxon>Chordata</taxon>
        <taxon>Craniata</taxon>
        <taxon>Vertebrata</taxon>
        <taxon>Euteleostomi</taxon>
        <taxon>Mammalia</taxon>
        <taxon>Monotremata</taxon>
        <taxon>Ornithorhynchidae</taxon>
        <taxon>Ornithorhynchus</taxon>
    </lineage>
</organism>
<keyword evidence="14" id="KW-0406">Ion transport</keyword>
<dbReference type="Ensembl" id="ENSOANT00000052275.1">
    <property type="protein sequence ID" value="ENSOANP00000050936.1"/>
    <property type="gene ID" value="ENSOANG00000049630.1"/>
</dbReference>
<evidence type="ECO:0000256" key="10">
    <source>
        <dbReference type="ARBA" id="ARBA00022813"/>
    </source>
</evidence>
<evidence type="ECO:0000256" key="14">
    <source>
        <dbReference type="ARBA" id="ARBA00023065"/>
    </source>
</evidence>
<dbReference type="PANTHER" id="PTHR10579">
    <property type="entry name" value="CALCIUM-ACTIVATED CHLORIDE CHANNEL REGULATOR"/>
    <property type="match status" value="1"/>
</dbReference>
<evidence type="ECO:0000256" key="1">
    <source>
        <dbReference type="ARBA" id="ARBA00004239"/>
    </source>
</evidence>
<dbReference type="GO" id="GO:0006508">
    <property type="term" value="P:proteolysis"/>
    <property type="evidence" value="ECO:0007669"/>
    <property type="project" value="UniProtKB-KW"/>
</dbReference>
<evidence type="ECO:0000256" key="8">
    <source>
        <dbReference type="ARBA" id="ARBA00022729"/>
    </source>
</evidence>
<evidence type="ECO:0000313" key="20">
    <source>
        <dbReference type="Ensembl" id="ENSOANP00000050936.1"/>
    </source>
</evidence>
<dbReference type="NCBIfam" id="TIGR00868">
    <property type="entry name" value="hCaCC"/>
    <property type="match status" value="1"/>
</dbReference>
<dbReference type="PROSITE" id="PS50234">
    <property type="entry name" value="VWFA"/>
    <property type="match status" value="1"/>
</dbReference>
<evidence type="ECO:0000256" key="18">
    <source>
        <dbReference type="SAM" id="SignalP"/>
    </source>
</evidence>
<proteinExistence type="inferred from homology"/>
<dbReference type="CDD" id="cd00198">
    <property type="entry name" value="vWFA"/>
    <property type="match status" value="1"/>
</dbReference>
<reference evidence="20 21" key="1">
    <citation type="journal article" date="2008" name="Nature">
        <title>Genome analysis of the platypus reveals unique signatures of evolution.</title>
        <authorList>
            <person name="Warren W.C."/>
            <person name="Hillier L.W."/>
            <person name="Marshall Graves J.A."/>
            <person name="Birney E."/>
            <person name="Ponting C.P."/>
            <person name="Grutzner F."/>
            <person name="Belov K."/>
            <person name="Miller W."/>
            <person name="Clarke L."/>
            <person name="Chinwalla A.T."/>
            <person name="Yang S.P."/>
            <person name="Heger A."/>
            <person name="Locke D.P."/>
            <person name="Miethke P."/>
            <person name="Waters P.D."/>
            <person name="Veyrunes F."/>
            <person name="Fulton L."/>
            <person name="Fulton B."/>
            <person name="Graves T."/>
            <person name="Wallis J."/>
            <person name="Puente X.S."/>
            <person name="Lopez-Otin C."/>
            <person name="Ordonez G.R."/>
            <person name="Eichler E.E."/>
            <person name="Chen L."/>
            <person name="Cheng Z."/>
            <person name="Deakin J.E."/>
            <person name="Alsop A."/>
            <person name="Thompson K."/>
            <person name="Kirby P."/>
            <person name="Papenfuss A.T."/>
            <person name="Wakefield M.J."/>
            <person name="Olender T."/>
            <person name="Lancet D."/>
            <person name="Huttley G.A."/>
            <person name="Smit A.F."/>
            <person name="Pask A."/>
            <person name="Temple-Smith P."/>
            <person name="Batzer M.A."/>
            <person name="Walker J.A."/>
            <person name="Konkel M.K."/>
            <person name="Harris R.S."/>
            <person name="Whittington C.M."/>
            <person name="Wong E.S."/>
            <person name="Gemmell N.J."/>
            <person name="Buschiazzo E."/>
            <person name="Vargas Jentzsch I.M."/>
            <person name="Merkel A."/>
            <person name="Schmitz J."/>
            <person name="Zemann A."/>
            <person name="Churakov G."/>
            <person name="Kriegs J.O."/>
            <person name="Brosius J."/>
            <person name="Murchison E.P."/>
            <person name="Sachidanandam R."/>
            <person name="Smith C."/>
            <person name="Hannon G.J."/>
            <person name="Tsend-Ayush E."/>
            <person name="McMillan D."/>
            <person name="Attenborough R."/>
            <person name="Rens W."/>
            <person name="Ferguson-Smith M."/>
            <person name="Lefevre C.M."/>
            <person name="Sharp J.A."/>
            <person name="Nicholas K.R."/>
            <person name="Ray D.A."/>
            <person name="Kube M."/>
            <person name="Reinhardt R."/>
            <person name="Pringle T.H."/>
            <person name="Taylor J."/>
            <person name="Jones R.C."/>
            <person name="Nixon B."/>
            <person name="Dacheux J.L."/>
            <person name="Niwa H."/>
            <person name="Sekita Y."/>
            <person name="Huang X."/>
            <person name="Stark A."/>
            <person name="Kheradpour P."/>
            <person name="Kellis M."/>
            <person name="Flicek P."/>
            <person name="Chen Y."/>
            <person name="Webber C."/>
            <person name="Hardison R."/>
            <person name="Nelson J."/>
            <person name="Hallsworth-Pepin K."/>
            <person name="Delehaunty K."/>
            <person name="Markovic C."/>
            <person name="Minx P."/>
            <person name="Feng Y."/>
            <person name="Kremitzki C."/>
            <person name="Mitreva M."/>
            <person name="Glasscock J."/>
            <person name="Wylie T."/>
            <person name="Wohldmann P."/>
            <person name="Thiru P."/>
            <person name="Nhan M.N."/>
            <person name="Pohl C.S."/>
            <person name="Smith S.M."/>
            <person name="Hou S."/>
            <person name="Nefedov M."/>
            <person name="de Jong P.J."/>
            <person name="Renfree M.B."/>
            <person name="Mardis E.R."/>
            <person name="Wilson R.K."/>
        </authorList>
    </citation>
    <scope>NUCLEOTIDE SEQUENCE [LARGE SCALE GENOMIC DNA]</scope>
    <source>
        <strain evidence="20 21">Glennie</strain>
    </source>
</reference>
<dbReference type="NCBIfam" id="NF041940">
    <property type="entry name" value="choice_anch_X"/>
    <property type="match status" value="1"/>
</dbReference>
<keyword evidence="21" id="KW-1185">Reference proteome</keyword>
<dbReference type="PANTHER" id="PTHR10579:SF52">
    <property type="entry name" value="CALCIUM-ACTIVATED CHLORIDE CHANNEL REGULATOR 1"/>
    <property type="match status" value="1"/>
</dbReference>
<reference evidence="20" key="2">
    <citation type="submission" date="2025-08" db="UniProtKB">
        <authorList>
            <consortium name="Ensembl"/>
        </authorList>
    </citation>
    <scope>IDENTIFICATION</scope>
    <source>
        <strain evidence="20">Glennie</strain>
    </source>
</reference>
<dbReference type="InterPro" id="IPR036465">
    <property type="entry name" value="vWFA_dom_sf"/>
</dbReference>
<dbReference type="Pfam" id="PF08434">
    <property type="entry name" value="CLCA"/>
    <property type="match status" value="1"/>
</dbReference>
<keyword evidence="15" id="KW-0325">Glycoprotein</keyword>
<dbReference type="Pfam" id="PF00092">
    <property type="entry name" value="VWA"/>
    <property type="match status" value="1"/>
</dbReference>
<gene>
    <name evidence="20" type="primary">LOC100081190</name>
</gene>